<proteinExistence type="predicted"/>
<keyword evidence="5 8" id="KW-0103">Bromodomain</keyword>
<organism evidence="10 11">
    <name type="scientific">Favolaschia claudopus</name>
    <dbReference type="NCBI Taxonomy" id="2862362"/>
    <lineage>
        <taxon>Eukaryota</taxon>
        <taxon>Fungi</taxon>
        <taxon>Dikarya</taxon>
        <taxon>Basidiomycota</taxon>
        <taxon>Agaricomycotina</taxon>
        <taxon>Agaricomycetes</taxon>
        <taxon>Agaricomycetidae</taxon>
        <taxon>Agaricales</taxon>
        <taxon>Marasmiineae</taxon>
        <taxon>Mycenaceae</taxon>
        <taxon>Favolaschia</taxon>
    </lineage>
</organism>
<comment type="subcellular location">
    <subcellularLocation>
        <location evidence="1">Nucleus</location>
    </subcellularLocation>
</comment>
<keyword evidence="11" id="KW-1185">Reference proteome</keyword>
<dbReference type="InterPro" id="IPR001487">
    <property type="entry name" value="Bromodomain"/>
</dbReference>
<evidence type="ECO:0000256" key="5">
    <source>
        <dbReference type="ARBA" id="ARBA00023117"/>
    </source>
</evidence>
<dbReference type="PROSITE" id="PS50014">
    <property type="entry name" value="BROMODOMAIN_2"/>
    <property type="match status" value="1"/>
</dbReference>
<dbReference type="AlphaFoldDB" id="A0AAW0BQ09"/>
<keyword evidence="7" id="KW-0539">Nucleus</keyword>
<dbReference type="EMBL" id="JAWWNJ010000029">
    <property type="protein sequence ID" value="KAK7027625.1"/>
    <property type="molecule type" value="Genomic_DNA"/>
</dbReference>
<feature type="non-terminal residue" evidence="10">
    <location>
        <position position="1"/>
    </location>
</feature>
<reference evidence="10 11" key="1">
    <citation type="journal article" date="2024" name="J Genomics">
        <title>Draft genome sequencing and assembly of Favolaschia claudopus CIRM-BRFM 2984 isolated from oak limbs.</title>
        <authorList>
            <person name="Navarro D."/>
            <person name="Drula E."/>
            <person name="Chaduli D."/>
            <person name="Cazenave R."/>
            <person name="Ahrendt S."/>
            <person name="Wang J."/>
            <person name="Lipzen A."/>
            <person name="Daum C."/>
            <person name="Barry K."/>
            <person name="Grigoriev I.V."/>
            <person name="Favel A."/>
            <person name="Rosso M.N."/>
            <person name="Martin F."/>
        </authorList>
    </citation>
    <scope>NUCLEOTIDE SEQUENCE [LARGE SCALE GENOMIC DNA]</scope>
    <source>
        <strain evidence="10 11">CIRM-BRFM 2984</strain>
    </source>
</reference>
<keyword evidence="4" id="KW-0805">Transcription regulation</keyword>
<dbReference type="GO" id="GO:0006368">
    <property type="term" value="P:transcription elongation by RNA polymerase II"/>
    <property type="evidence" value="ECO:0007669"/>
    <property type="project" value="TreeGrafter"/>
</dbReference>
<dbReference type="SMART" id="SM00297">
    <property type="entry name" value="BROMO"/>
    <property type="match status" value="1"/>
</dbReference>
<evidence type="ECO:0000256" key="3">
    <source>
        <dbReference type="ARBA" id="ARBA00022853"/>
    </source>
</evidence>
<evidence type="ECO:0000313" key="11">
    <source>
        <dbReference type="Proteomes" id="UP001362999"/>
    </source>
</evidence>
<dbReference type="PANTHER" id="PTHR16062:SF19">
    <property type="entry name" value="PROTEIN POLYBROMO-1"/>
    <property type="match status" value="1"/>
</dbReference>
<evidence type="ECO:0000256" key="4">
    <source>
        <dbReference type="ARBA" id="ARBA00023015"/>
    </source>
</evidence>
<dbReference type="InterPro" id="IPR037382">
    <property type="entry name" value="Rsc/polybromo"/>
</dbReference>
<accession>A0AAW0BQ09</accession>
<evidence type="ECO:0000256" key="1">
    <source>
        <dbReference type="ARBA" id="ARBA00004123"/>
    </source>
</evidence>
<keyword evidence="2" id="KW-0677">Repeat</keyword>
<protein>
    <submittedName>
        <fullName evidence="10">Bromodomain-containing protein</fullName>
    </submittedName>
</protein>
<dbReference type="PANTHER" id="PTHR16062">
    <property type="entry name" value="SWI/SNF-RELATED"/>
    <property type="match status" value="1"/>
</dbReference>
<name>A0AAW0BQ09_9AGAR</name>
<comment type="caution">
    <text evidence="10">The sequence shown here is derived from an EMBL/GenBank/DDBJ whole genome shotgun (WGS) entry which is preliminary data.</text>
</comment>
<dbReference type="SUPFAM" id="SSF47370">
    <property type="entry name" value="Bromodomain"/>
    <property type="match status" value="1"/>
</dbReference>
<gene>
    <name evidence="10" type="ORF">R3P38DRAFT_2526885</name>
</gene>
<dbReference type="GO" id="GO:0006338">
    <property type="term" value="P:chromatin remodeling"/>
    <property type="evidence" value="ECO:0007669"/>
    <property type="project" value="InterPro"/>
</dbReference>
<evidence type="ECO:0000313" key="10">
    <source>
        <dbReference type="EMBL" id="KAK7027625.1"/>
    </source>
</evidence>
<evidence type="ECO:0000259" key="9">
    <source>
        <dbReference type="PROSITE" id="PS50014"/>
    </source>
</evidence>
<dbReference type="Gene3D" id="1.20.920.10">
    <property type="entry name" value="Bromodomain-like"/>
    <property type="match status" value="1"/>
</dbReference>
<dbReference type="InterPro" id="IPR036427">
    <property type="entry name" value="Bromodomain-like_sf"/>
</dbReference>
<evidence type="ECO:0000256" key="2">
    <source>
        <dbReference type="ARBA" id="ARBA00022737"/>
    </source>
</evidence>
<feature type="domain" description="Bromo" evidence="9">
    <location>
        <begin position="187"/>
        <end position="251"/>
    </location>
</feature>
<evidence type="ECO:0000256" key="8">
    <source>
        <dbReference type="PROSITE-ProRule" id="PRU00035"/>
    </source>
</evidence>
<dbReference type="GO" id="GO:0016586">
    <property type="term" value="C:RSC-type complex"/>
    <property type="evidence" value="ECO:0007669"/>
    <property type="project" value="InterPro"/>
</dbReference>
<dbReference type="GO" id="GO:0003682">
    <property type="term" value="F:chromatin binding"/>
    <property type="evidence" value="ECO:0007669"/>
    <property type="project" value="TreeGrafter"/>
</dbReference>
<keyword evidence="3" id="KW-0156">Chromatin regulator</keyword>
<evidence type="ECO:0000256" key="7">
    <source>
        <dbReference type="ARBA" id="ARBA00023242"/>
    </source>
</evidence>
<dbReference type="Pfam" id="PF00439">
    <property type="entry name" value="Bromodomain"/>
    <property type="match status" value="1"/>
</dbReference>
<evidence type="ECO:0000256" key="6">
    <source>
        <dbReference type="ARBA" id="ARBA00023163"/>
    </source>
</evidence>
<sequence length="283" mass="32169">NCEPEHFVVDTIRAVQPMRDKPGRGSKPTEELNAAIITGLKAWRQAAVERDFPRQLIVTGKAILPNKTVEKIAERPRAVTTPHIFFSTIEWKWGTYDDFRYGNEVVAAVKAVLKDHPDEEEEKREAARREKAFEQLLALANKQRREKLRAVFQDCWDAVAAVPTGNMVSRGRGADKRLEPELRCQAFMALPRRTAWPRYYEIIQEPISMATIKRLSNSATGAYTSLSEYAAAWHKMFANARTFNIDDSPIYRNSILLEQVFDETLVEAAAKHGLEADLIPDTI</sequence>
<dbReference type="Proteomes" id="UP001362999">
    <property type="component" value="Unassembled WGS sequence"/>
</dbReference>
<keyword evidence="6" id="KW-0804">Transcription</keyword>